<dbReference type="Pfam" id="PF04005">
    <property type="entry name" value="Hus1"/>
    <property type="match status" value="1"/>
</dbReference>
<protein>
    <submittedName>
        <fullName evidence="1">Uncharacterized protein</fullName>
    </submittedName>
</protein>
<dbReference type="Gene3D" id="3.70.10.10">
    <property type="match status" value="1"/>
</dbReference>
<name>A0A4U0UY68_9PEZI</name>
<dbReference type="Proteomes" id="UP000308768">
    <property type="component" value="Unassembled WGS sequence"/>
</dbReference>
<dbReference type="EMBL" id="NAJN01003314">
    <property type="protein sequence ID" value="TKA41027.1"/>
    <property type="molecule type" value="Genomic_DNA"/>
</dbReference>
<proteinExistence type="predicted"/>
<dbReference type="GO" id="GO:0000077">
    <property type="term" value="P:DNA damage checkpoint signaling"/>
    <property type="evidence" value="ECO:0007669"/>
    <property type="project" value="InterPro"/>
</dbReference>
<dbReference type="OrthoDB" id="419537at2759"/>
<dbReference type="InterPro" id="IPR007150">
    <property type="entry name" value="HUS1/Mec3"/>
</dbReference>
<feature type="non-terminal residue" evidence="1">
    <location>
        <position position="1"/>
    </location>
</feature>
<gene>
    <name evidence="1" type="ORF">B0A49_13563</name>
</gene>
<accession>A0A4U0UY68</accession>
<keyword evidence="2" id="KW-1185">Reference proteome</keyword>
<dbReference type="AlphaFoldDB" id="A0A4U0UY68"/>
<reference evidence="1 2" key="1">
    <citation type="submission" date="2017-03" db="EMBL/GenBank/DDBJ databases">
        <title>Genomes of endolithic fungi from Antarctica.</title>
        <authorList>
            <person name="Coleine C."/>
            <person name="Masonjones S."/>
            <person name="Stajich J.E."/>
        </authorList>
    </citation>
    <scope>NUCLEOTIDE SEQUENCE [LARGE SCALE GENOMIC DNA]</scope>
    <source>
        <strain evidence="1 2">CCFEE 5187</strain>
    </source>
</reference>
<evidence type="ECO:0000313" key="2">
    <source>
        <dbReference type="Proteomes" id="UP000308768"/>
    </source>
</evidence>
<dbReference type="GO" id="GO:0030896">
    <property type="term" value="C:checkpoint clamp complex"/>
    <property type="evidence" value="ECO:0007669"/>
    <property type="project" value="InterPro"/>
</dbReference>
<organism evidence="1 2">
    <name type="scientific">Cryomyces minteri</name>
    <dbReference type="NCBI Taxonomy" id="331657"/>
    <lineage>
        <taxon>Eukaryota</taxon>
        <taxon>Fungi</taxon>
        <taxon>Dikarya</taxon>
        <taxon>Ascomycota</taxon>
        <taxon>Pezizomycotina</taxon>
        <taxon>Dothideomycetes</taxon>
        <taxon>Dothideomycetes incertae sedis</taxon>
        <taxon>Cryomyces</taxon>
    </lineage>
</organism>
<comment type="caution">
    <text evidence="1">The sequence shown here is derived from an EMBL/GenBank/DDBJ whole genome shotgun (WGS) entry which is preliminary data.</text>
</comment>
<feature type="non-terminal residue" evidence="1">
    <location>
        <position position="94"/>
    </location>
</feature>
<sequence>LTNPELDPAVVAGGEDGIRDHPSTRMKALGTADGGSEAGWATVRIDGKDWGRVLSVGRLGGRVIACFCHEHALILYVYLSNDEEGGDESVLTYY</sequence>
<dbReference type="STRING" id="331657.A0A4U0UY68"/>
<evidence type="ECO:0000313" key="1">
    <source>
        <dbReference type="EMBL" id="TKA41027.1"/>
    </source>
</evidence>